<keyword evidence="1" id="KW-0472">Membrane</keyword>
<accession>A0A4S8KUA7</accession>
<evidence type="ECO:0000256" key="1">
    <source>
        <dbReference type="SAM" id="Phobius"/>
    </source>
</evidence>
<feature type="transmembrane region" description="Helical" evidence="1">
    <location>
        <begin position="12"/>
        <end position="33"/>
    </location>
</feature>
<keyword evidence="1" id="KW-0812">Transmembrane</keyword>
<dbReference type="EMBL" id="ML180026">
    <property type="protein sequence ID" value="THU79429.1"/>
    <property type="molecule type" value="Genomic_DNA"/>
</dbReference>
<organism evidence="2 3">
    <name type="scientific">Dendrothele bispora (strain CBS 962.96)</name>
    <dbReference type="NCBI Taxonomy" id="1314807"/>
    <lineage>
        <taxon>Eukaryota</taxon>
        <taxon>Fungi</taxon>
        <taxon>Dikarya</taxon>
        <taxon>Basidiomycota</taxon>
        <taxon>Agaricomycotina</taxon>
        <taxon>Agaricomycetes</taxon>
        <taxon>Agaricomycetidae</taxon>
        <taxon>Agaricales</taxon>
        <taxon>Agaricales incertae sedis</taxon>
        <taxon>Dendrothele</taxon>
    </lineage>
</organism>
<protein>
    <submittedName>
        <fullName evidence="2">Uncharacterized protein</fullName>
    </submittedName>
</protein>
<gene>
    <name evidence="2" type="ORF">K435DRAFT_785844</name>
</gene>
<keyword evidence="1" id="KW-1133">Transmembrane helix</keyword>
<evidence type="ECO:0000313" key="2">
    <source>
        <dbReference type="EMBL" id="THU79429.1"/>
    </source>
</evidence>
<proteinExistence type="predicted"/>
<dbReference type="Proteomes" id="UP000297245">
    <property type="component" value="Unassembled WGS sequence"/>
</dbReference>
<sequence>MLGTLSSTRLNLIVFVSLSVNFPNLLLALLLALNPLRRPLCRFLFPRIMLGYLLN</sequence>
<evidence type="ECO:0000313" key="3">
    <source>
        <dbReference type="Proteomes" id="UP000297245"/>
    </source>
</evidence>
<dbReference type="AlphaFoldDB" id="A0A4S8KUA7"/>
<name>A0A4S8KUA7_DENBC</name>
<keyword evidence="3" id="KW-1185">Reference proteome</keyword>
<reference evidence="2 3" key="1">
    <citation type="journal article" date="2019" name="Nat. Ecol. Evol.">
        <title>Megaphylogeny resolves global patterns of mushroom evolution.</title>
        <authorList>
            <person name="Varga T."/>
            <person name="Krizsan K."/>
            <person name="Foldi C."/>
            <person name="Dima B."/>
            <person name="Sanchez-Garcia M."/>
            <person name="Sanchez-Ramirez S."/>
            <person name="Szollosi G.J."/>
            <person name="Szarkandi J.G."/>
            <person name="Papp V."/>
            <person name="Albert L."/>
            <person name="Andreopoulos W."/>
            <person name="Angelini C."/>
            <person name="Antonin V."/>
            <person name="Barry K.W."/>
            <person name="Bougher N.L."/>
            <person name="Buchanan P."/>
            <person name="Buyck B."/>
            <person name="Bense V."/>
            <person name="Catcheside P."/>
            <person name="Chovatia M."/>
            <person name="Cooper J."/>
            <person name="Damon W."/>
            <person name="Desjardin D."/>
            <person name="Finy P."/>
            <person name="Geml J."/>
            <person name="Haridas S."/>
            <person name="Hughes K."/>
            <person name="Justo A."/>
            <person name="Karasinski D."/>
            <person name="Kautmanova I."/>
            <person name="Kiss B."/>
            <person name="Kocsube S."/>
            <person name="Kotiranta H."/>
            <person name="LaButti K.M."/>
            <person name="Lechner B.E."/>
            <person name="Liimatainen K."/>
            <person name="Lipzen A."/>
            <person name="Lukacs Z."/>
            <person name="Mihaltcheva S."/>
            <person name="Morgado L.N."/>
            <person name="Niskanen T."/>
            <person name="Noordeloos M.E."/>
            <person name="Ohm R.A."/>
            <person name="Ortiz-Santana B."/>
            <person name="Ovrebo C."/>
            <person name="Racz N."/>
            <person name="Riley R."/>
            <person name="Savchenko A."/>
            <person name="Shiryaev A."/>
            <person name="Soop K."/>
            <person name="Spirin V."/>
            <person name="Szebenyi C."/>
            <person name="Tomsovsky M."/>
            <person name="Tulloss R.E."/>
            <person name="Uehling J."/>
            <person name="Grigoriev I.V."/>
            <person name="Vagvolgyi C."/>
            <person name="Papp T."/>
            <person name="Martin F.M."/>
            <person name="Miettinen O."/>
            <person name="Hibbett D.S."/>
            <person name="Nagy L.G."/>
        </authorList>
    </citation>
    <scope>NUCLEOTIDE SEQUENCE [LARGE SCALE GENOMIC DNA]</scope>
    <source>
        <strain evidence="2 3">CBS 962.96</strain>
    </source>
</reference>